<dbReference type="HOGENOM" id="CLU_2775470_0_0_1"/>
<protein>
    <submittedName>
        <fullName evidence="1">Uncharacterized protein</fullName>
    </submittedName>
</protein>
<reference evidence="2" key="1">
    <citation type="journal article" date="2011" name="Genome Biol.">
        <title>Comparative and functional genomics provide insights into the pathogenicity of dermatophytic fungi.</title>
        <authorList>
            <person name="Burmester A."/>
            <person name="Shelest E."/>
            <person name="Gloeckner G."/>
            <person name="Heddergott C."/>
            <person name="Schindler S."/>
            <person name="Staib P."/>
            <person name="Heidel A."/>
            <person name="Felder M."/>
            <person name="Petzold A."/>
            <person name="Szafranski K."/>
            <person name="Feuermann M."/>
            <person name="Pedruzzi I."/>
            <person name="Priebe S."/>
            <person name="Groth M."/>
            <person name="Winkler R."/>
            <person name="Li W."/>
            <person name="Kniemeyer O."/>
            <person name="Schroeckh V."/>
            <person name="Hertweck C."/>
            <person name="Hube B."/>
            <person name="White T.C."/>
            <person name="Platzer M."/>
            <person name="Guthke R."/>
            <person name="Heitman J."/>
            <person name="Woestemeyer J."/>
            <person name="Zipfel P.F."/>
            <person name="Monod M."/>
            <person name="Brakhage A.A."/>
        </authorList>
    </citation>
    <scope>NUCLEOTIDE SEQUENCE [LARGE SCALE GENOMIC DNA]</scope>
    <source>
        <strain evidence="2">ATCC MYA-4681 / CBS 112371</strain>
    </source>
</reference>
<dbReference type="Proteomes" id="UP000008866">
    <property type="component" value="Unassembled WGS sequence"/>
</dbReference>
<dbReference type="KEGG" id="abe:ARB_04234"/>
<dbReference type="GeneID" id="9524463"/>
<comment type="caution">
    <text evidence="1">The sequence shown here is derived from an EMBL/GenBank/DDBJ whole genome shotgun (WGS) entry which is preliminary data.</text>
</comment>
<dbReference type="EMBL" id="ABSU01000001">
    <property type="protein sequence ID" value="EFE36709.1"/>
    <property type="molecule type" value="Genomic_DNA"/>
</dbReference>
<dbReference type="RefSeq" id="XP_003017354.1">
    <property type="nucleotide sequence ID" value="XM_003017308.1"/>
</dbReference>
<keyword evidence="2" id="KW-1185">Reference proteome</keyword>
<sequence length="69" mass="7875">MLASRARIDVYHGHLAYSRESCEMEDRLADRQTGQGKAGQKISERNPKALWALRQSRCSAAFLFSFPYP</sequence>
<dbReference type="eggNOG" id="ENOG502RQ82">
    <property type="taxonomic scope" value="Eukaryota"/>
</dbReference>
<evidence type="ECO:0000313" key="1">
    <source>
        <dbReference type="EMBL" id="EFE36709.1"/>
    </source>
</evidence>
<name>D4AIY6_ARTBC</name>
<dbReference type="AlphaFoldDB" id="D4AIY6"/>
<organism evidence="1 2">
    <name type="scientific">Arthroderma benhamiae (strain ATCC MYA-4681 / CBS 112371)</name>
    <name type="common">Trichophyton mentagrophytes</name>
    <dbReference type="NCBI Taxonomy" id="663331"/>
    <lineage>
        <taxon>Eukaryota</taxon>
        <taxon>Fungi</taxon>
        <taxon>Dikarya</taxon>
        <taxon>Ascomycota</taxon>
        <taxon>Pezizomycotina</taxon>
        <taxon>Eurotiomycetes</taxon>
        <taxon>Eurotiomycetidae</taxon>
        <taxon>Onygenales</taxon>
        <taxon>Arthrodermataceae</taxon>
        <taxon>Trichophyton</taxon>
    </lineage>
</organism>
<evidence type="ECO:0000313" key="2">
    <source>
        <dbReference type="Proteomes" id="UP000008866"/>
    </source>
</evidence>
<gene>
    <name evidence="1" type="ORF">ARB_04234</name>
</gene>
<accession>D4AIY6</accession>
<proteinExistence type="predicted"/>